<dbReference type="AlphaFoldDB" id="A0A084W292"/>
<name>A0A084W292_ANOSI</name>
<evidence type="ECO:0000313" key="2">
    <source>
        <dbReference type="EnsemblMetazoa" id="ASIC012274-PA"/>
    </source>
</evidence>
<dbReference type="EMBL" id="ATLV01019547">
    <property type="status" value="NOT_ANNOTATED_CDS"/>
    <property type="molecule type" value="Genomic_DNA"/>
</dbReference>
<sequence length="127" mass="13768">MNNSFTGPGAPPVRMDSALVVVIALSPSPVHGFLATSPLTGPTPHARCRAQVLHKSLHHAPCAGWKRIRERCLIQSSVDDDDDDDDDRKQSVACRLSRVPGIEAGKGRLFFAVRLGSSEWGAAGRRW</sequence>
<accession>A0A084W292</accession>
<evidence type="ECO:0000313" key="1">
    <source>
        <dbReference type="EMBL" id="KFB44336.1"/>
    </source>
</evidence>
<protein>
    <submittedName>
        <fullName evidence="1 2">Uncharacterized protein</fullName>
    </submittedName>
</protein>
<dbReference type="VEuPathDB" id="VectorBase:ASIC012274"/>
<reference evidence="1 3" key="1">
    <citation type="journal article" date="2014" name="BMC Genomics">
        <title>Genome sequence of Anopheles sinensis provides insight into genetics basis of mosquito competence for malaria parasites.</title>
        <authorList>
            <person name="Zhou D."/>
            <person name="Zhang D."/>
            <person name="Ding G."/>
            <person name="Shi L."/>
            <person name="Hou Q."/>
            <person name="Ye Y."/>
            <person name="Xu Y."/>
            <person name="Zhou H."/>
            <person name="Xiong C."/>
            <person name="Li S."/>
            <person name="Yu J."/>
            <person name="Hong S."/>
            <person name="Yu X."/>
            <person name="Zou P."/>
            <person name="Chen C."/>
            <person name="Chang X."/>
            <person name="Wang W."/>
            <person name="Lv Y."/>
            <person name="Sun Y."/>
            <person name="Ma L."/>
            <person name="Shen B."/>
            <person name="Zhu C."/>
        </authorList>
    </citation>
    <scope>NUCLEOTIDE SEQUENCE [LARGE SCALE GENOMIC DNA]</scope>
</reference>
<dbReference type="EnsemblMetazoa" id="ASIC012274-RA">
    <property type="protein sequence ID" value="ASIC012274-PA"/>
    <property type="gene ID" value="ASIC012274"/>
</dbReference>
<evidence type="ECO:0000313" key="3">
    <source>
        <dbReference type="Proteomes" id="UP000030765"/>
    </source>
</evidence>
<keyword evidence="3" id="KW-1185">Reference proteome</keyword>
<reference evidence="2" key="2">
    <citation type="submission" date="2020-05" db="UniProtKB">
        <authorList>
            <consortium name="EnsemblMetazoa"/>
        </authorList>
    </citation>
    <scope>IDENTIFICATION</scope>
</reference>
<dbReference type="EMBL" id="KE525275">
    <property type="protein sequence ID" value="KFB44336.1"/>
    <property type="molecule type" value="Genomic_DNA"/>
</dbReference>
<organism evidence="1">
    <name type="scientific">Anopheles sinensis</name>
    <name type="common">Mosquito</name>
    <dbReference type="NCBI Taxonomy" id="74873"/>
    <lineage>
        <taxon>Eukaryota</taxon>
        <taxon>Metazoa</taxon>
        <taxon>Ecdysozoa</taxon>
        <taxon>Arthropoda</taxon>
        <taxon>Hexapoda</taxon>
        <taxon>Insecta</taxon>
        <taxon>Pterygota</taxon>
        <taxon>Neoptera</taxon>
        <taxon>Endopterygota</taxon>
        <taxon>Diptera</taxon>
        <taxon>Nematocera</taxon>
        <taxon>Culicoidea</taxon>
        <taxon>Culicidae</taxon>
        <taxon>Anophelinae</taxon>
        <taxon>Anopheles</taxon>
    </lineage>
</organism>
<proteinExistence type="predicted"/>
<gene>
    <name evidence="1" type="ORF">ZHAS_00012274</name>
</gene>
<dbReference type="Proteomes" id="UP000030765">
    <property type="component" value="Unassembled WGS sequence"/>
</dbReference>